<dbReference type="AlphaFoldDB" id="A0A0L6UF64"/>
<keyword evidence="9" id="KW-0732">Signal</keyword>
<evidence type="ECO:0000256" key="8">
    <source>
        <dbReference type="SAM" id="MobiDB-lite"/>
    </source>
</evidence>
<dbReference type="VEuPathDB" id="FungiDB:VP01_65g5"/>
<evidence type="ECO:0000259" key="10">
    <source>
        <dbReference type="SMART" id="SM00656"/>
    </source>
</evidence>
<comment type="caution">
    <text evidence="11">The sequence shown here is derived from an EMBL/GenBank/DDBJ whole genome shotgun (WGS) entry which is preliminary data.</text>
</comment>
<dbReference type="PANTHER" id="PTHR31683:SF67">
    <property type="entry name" value="PECTIN LYASE F-RELATED"/>
    <property type="match status" value="1"/>
</dbReference>
<keyword evidence="12" id="KW-1185">Reference proteome</keyword>
<organism evidence="11 12">
    <name type="scientific">Puccinia sorghi</name>
    <dbReference type="NCBI Taxonomy" id="27349"/>
    <lineage>
        <taxon>Eukaryota</taxon>
        <taxon>Fungi</taxon>
        <taxon>Dikarya</taxon>
        <taxon>Basidiomycota</taxon>
        <taxon>Pucciniomycotina</taxon>
        <taxon>Pucciniomycetes</taxon>
        <taxon>Pucciniales</taxon>
        <taxon>Pucciniaceae</taxon>
        <taxon>Puccinia</taxon>
    </lineage>
</organism>
<dbReference type="SUPFAM" id="SSF51126">
    <property type="entry name" value="Pectin lyase-like"/>
    <property type="match status" value="1"/>
</dbReference>
<dbReference type="OrthoDB" id="1637350at2759"/>
<keyword evidence="3" id="KW-0325">Glycoprotein</keyword>
<evidence type="ECO:0000256" key="6">
    <source>
        <dbReference type="ARBA" id="ARBA00037631"/>
    </source>
</evidence>
<evidence type="ECO:0000313" key="11">
    <source>
        <dbReference type="EMBL" id="KNZ47204.1"/>
    </source>
</evidence>
<evidence type="ECO:0000256" key="9">
    <source>
        <dbReference type="SAM" id="SignalP"/>
    </source>
</evidence>
<dbReference type="EMBL" id="LAVV01011941">
    <property type="protein sequence ID" value="KNZ47204.1"/>
    <property type="molecule type" value="Genomic_DNA"/>
</dbReference>
<dbReference type="EC" id="4.2.2.10" evidence="7"/>
<dbReference type="SMART" id="SM00656">
    <property type="entry name" value="Amb_all"/>
    <property type="match status" value="1"/>
</dbReference>
<dbReference type="Proteomes" id="UP000037035">
    <property type="component" value="Unassembled WGS sequence"/>
</dbReference>
<evidence type="ECO:0000256" key="4">
    <source>
        <dbReference type="ARBA" id="ARBA00023239"/>
    </source>
</evidence>
<dbReference type="InterPro" id="IPR012334">
    <property type="entry name" value="Pectin_lyas_fold"/>
</dbReference>
<evidence type="ECO:0000256" key="2">
    <source>
        <dbReference type="ARBA" id="ARBA00023157"/>
    </source>
</evidence>
<feature type="region of interest" description="Disordered" evidence="8">
    <location>
        <begin position="38"/>
        <end position="100"/>
    </location>
</feature>
<dbReference type="Gene3D" id="2.160.20.10">
    <property type="entry name" value="Single-stranded right-handed beta-helix, Pectin lyase-like"/>
    <property type="match status" value="1"/>
</dbReference>
<evidence type="ECO:0000256" key="5">
    <source>
        <dbReference type="ARBA" id="ARBA00036818"/>
    </source>
</evidence>
<evidence type="ECO:0000256" key="7">
    <source>
        <dbReference type="ARBA" id="ARBA00039082"/>
    </source>
</evidence>
<feature type="signal peptide" evidence="9">
    <location>
        <begin position="1"/>
        <end position="22"/>
    </location>
</feature>
<feature type="chain" id="PRO_5005567781" description="pectin lyase" evidence="9">
    <location>
        <begin position="23"/>
        <end position="490"/>
    </location>
</feature>
<accession>A0A0L6UF64</accession>
<protein>
    <recommendedName>
        <fullName evidence="7">pectin lyase</fullName>
        <ecNumber evidence="7">4.2.2.10</ecNumber>
    </recommendedName>
</protein>
<evidence type="ECO:0000256" key="3">
    <source>
        <dbReference type="ARBA" id="ARBA00023180"/>
    </source>
</evidence>
<dbReference type="GO" id="GO:0047490">
    <property type="term" value="F:pectin lyase activity"/>
    <property type="evidence" value="ECO:0007669"/>
    <property type="project" value="UniProtKB-EC"/>
</dbReference>
<dbReference type="STRING" id="27349.A0A0L6UF64"/>
<dbReference type="PANTHER" id="PTHR31683">
    <property type="entry name" value="PECTATE LYASE 18-RELATED"/>
    <property type="match status" value="1"/>
</dbReference>
<reference evidence="11 12" key="1">
    <citation type="submission" date="2015-08" db="EMBL/GenBank/DDBJ databases">
        <title>Next Generation Sequencing and Analysis of the Genome of Puccinia sorghi L Schw, the Causal Agent of Maize Common Rust.</title>
        <authorList>
            <person name="Rochi L."/>
            <person name="Burguener G."/>
            <person name="Darino M."/>
            <person name="Turjanski A."/>
            <person name="Kreff E."/>
            <person name="Dieguez M.J."/>
            <person name="Sacco F."/>
        </authorList>
    </citation>
    <scope>NUCLEOTIDE SEQUENCE [LARGE SCALE GENOMIC DNA]</scope>
    <source>
        <strain evidence="11 12">RO10H11247</strain>
    </source>
</reference>
<proteinExistence type="inferred from homology"/>
<keyword evidence="2" id="KW-1015">Disulfide bond</keyword>
<dbReference type="InterPro" id="IPR002022">
    <property type="entry name" value="Pec_lyase"/>
</dbReference>
<comment type="similarity">
    <text evidence="1">Belongs to the polysaccharide lyase 1 family.</text>
</comment>
<dbReference type="InterPro" id="IPR011050">
    <property type="entry name" value="Pectin_lyase_fold/virulence"/>
</dbReference>
<evidence type="ECO:0000313" key="12">
    <source>
        <dbReference type="Proteomes" id="UP000037035"/>
    </source>
</evidence>
<dbReference type="InterPro" id="IPR045032">
    <property type="entry name" value="PEL"/>
</dbReference>
<feature type="domain" description="Pectate lyase" evidence="10">
    <location>
        <begin position="174"/>
        <end position="404"/>
    </location>
</feature>
<name>A0A0L6UF64_9BASI</name>
<comment type="function">
    <text evidence="6">Pectinolytic enzymes consist of four classes of enzymes: pectin lyase, polygalacturonase, pectin methylesterase and rhamnogalacturonase. Among pectinolytic enzymes, pectin lyase is the most important in depolymerization of pectin, since it cleaves internal glycosidic bonds of highly methylated pectins.</text>
</comment>
<sequence length="490" mass="52368">MASRLALIIFLYSIQLVPETIAACNFTKSSTLEHQLYGRSPQSGTARPPSGIANQGEPPTANAQPSLKGNGPRPKANGKAAPFGFGSKVTGGGNAAPQTPRDINELQTWLTDKIPRVILLSKTYDFTTAAADISAPGCAPWKPCSNGMKVPTARNASQLLAPSHPVPQRLISCCSILGDWCTRESKLPSNIKVTFNSAGINPIKVASHKTLLGVGARGIIKGKGQIRFKISSFRFNVHITWLNPQVVWGGDALSLWGAKNIWIDHCTFSHIGRHMLVTGGKTDADGNTGVTISNNMFSGTTQWSPGCNKWVHSHWSSKHYWNALLTGANDEITMARKLTKPQILPSCIDSTSGRSPKVGGLASSKVVLHYYNNLHTNIIGGVLSAGKGSDVLMEGNVFKNVKQQNKADLKTQEGGRSYVPFKREDSNRCTATLGRPCAANLLLESAQYNWGLVAQTLTTFKARSGIIQAVPVPAASIQNGVPGSCGVGHV</sequence>
<keyword evidence="4" id="KW-0456">Lyase</keyword>
<comment type="catalytic activity">
    <reaction evidence="5">
        <text>Eliminative cleavage of (1-&gt;4)-alpha-D-galacturonan methyl ester to give oligosaccharides with 4-deoxy-6-O-methyl-alpha-D-galact-4-enuronosyl groups at their non-reducing ends.</text>
        <dbReference type="EC" id="4.2.2.10"/>
    </reaction>
</comment>
<dbReference type="GO" id="GO:0030570">
    <property type="term" value="F:pectate lyase activity"/>
    <property type="evidence" value="ECO:0007669"/>
    <property type="project" value="InterPro"/>
</dbReference>
<evidence type="ECO:0000256" key="1">
    <source>
        <dbReference type="ARBA" id="ARBA00010980"/>
    </source>
</evidence>
<gene>
    <name evidence="11" type="ORF">VP01_65g5</name>
</gene>